<evidence type="ECO:0000313" key="2">
    <source>
        <dbReference type="EMBL" id="KAK3701178.1"/>
    </source>
</evidence>
<dbReference type="AlphaFoldDB" id="A0AAE1CK12"/>
<name>A0AAE1CK12_9GAST</name>
<reference evidence="2" key="1">
    <citation type="journal article" date="2023" name="G3 (Bethesda)">
        <title>A reference genome for the long-term kleptoplast-retaining sea slug Elysia crispata morphotype clarki.</title>
        <authorList>
            <person name="Eastman K.E."/>
            <person name="Pendleton A.L."/>
            <person name="Shaikh M.A."/>
            <person name="Suttiyut T."/>
            <person name="Ogas R."/>
            <person name="Tomko P."/>
            <person name="Gavelis G."/>
            <person name="Widhalm J.R."/>
            <person name="Wisecaver J.H."/>
        </authorList>
    </citation>
    <scope>NUCLEOTIDE SEQUENCE</scope>
    <source>
        <strain evidence="2">ECLA1</strain>
    </source>
</reference>
<proteinExistence type="predicted"/>
<evidence type="ECO:0000256" key="1">
    <source>
        <dbReference type="SAM" id="MobiDB-lite"/>
    </source>
</evidence>
<feature type="region of interest" description="Disordered" evidence="1">
    <location>
        <begin position="41"/>
        <end position="66"/>
    </location>
</feature>
<dbReference type="EMBL" id="JAWDGP010007897">
    <property type="protein sequence ID" value="KAK3701178.1"/>
    <property type="molecule type" value="Genomic_DNA"/>
</dbReference>
<organism evidence="2 3">
    <name type="scientific">Elysia crispata</name>
    <name type="common">lettuce slug</name>
    <dbReference type="NCBI Taxonomy" id="231223"/>
    <lineage>
        <taxon>Eukaryota</taxon>
        <taxon>Metazoa</taxon>
        <taxon>Spiralia</taxon>
        <taxon>Lophotrochozoa</taxon>
        <taxon>Mollusca</taxon>
        <taxon>Gastropoda</taxon>
        <taxon>Heterobranchia</taxon>
        <taxon>Euthyneura</taxon>
        <taxon>Panpulmonata</taxon>
        <taxon>Sacoglossa</taxon>
        <taxon>Placobranchoidea</taxon>
        <taxon>Plakobranchidae</taxon>
        <taxon>Elysia</taxon>
    </lineage>
</organism>
<evidence type="ECO:0000313" key="3">
    <source>
        <dbReference type="Proteomes" id="UP001283361"/>
    </source>
</evidence>
<sequence length="85" mass="9205">MKGFLAHQAYSRQKSRVTKAFIMSPSSGPFCSRLSTITPSAAPHGKKYQRKRCGGGGGSSPIMHTGTVTSNLIEPWSEVYSRVTD</sequence>
<dbReference type="Proteomes" id="UP001283361">
    <property type="component" value="Unassembled WGS sequence"/>
</dbReference>
<protein>
    <submittedName>
        <fullName evidence="2">Uncharacterized protein</fullName>
    </submittedName>
</protein>
<comment type="caution">
    <text evidence="2">The sequence shown here is derived from an EMBL/GenBank/DDBJ whole genome shotgun (WGS) entry which is preliminary data.</text>
</comment>
<accession>A0AAE1CK12</accession>
<feature type="compositionally biased region" description="Basic residues" evidence="1">
    <location>
        <begin position="44"/>
        <end position="53"/>
    </location>
</feature>
<keyword evidence="3" id="KW-1185">Reference proteome</keyword>
<gene>
    <name evidence="2" type="ORF">RRG08_029649</name>
</gene>